<dbReference type="Pfam" id="PF00005">
    <property type="entry name" value="ABC_tran"/>
    <property type="match status" value="1"/>
</dbReference>
<evidence type="ECO:0000256" key="5">
    <source>
        <dbReference type="ARBA" id="ARBA00022692"/>
    </source>
</evidence>
<dbReference type="InterPro" id="IPR003593">
    <property type="entry name" value="AAA+_ATPase"/>
</dbReference>
<evidence type="ECO:0000256" key="12">
    <source>
        <dbReference type="ARBA" id="ARBA00022989"/>
    </source>
</evidence>
<dbReference type="GO" id="GO:0006508">
    <property type="term" value="P:proteolysis"/>
    <property type="evidence" value="ECO:0007669"/>
    <property type="project" value="UniProtKB-KW"/>
</dbReference>
<dbReference type="Gene3D" id="3.40.50.300">
    <property type="entry name" value="P-loop containing nucleotide triphosphate hydrolases"/>
    <property type="match status" value="1"/>
</dbReference>
<evidence type="ECO:0000256" key="13">
    <source>
        <dbReference type="ARBA" id="ARBA00023136"/>
    </source>
</evidence>
<dbReference type="CDD" id="cd18570">
    <property type="entry name" value="ABC_6TM_PCAT1_LagD_like"/>
    <property type="match status" value="1"/>
</dbReference>
<evidence type="ECO:0000256" key="4">
    <source>
        <dbReference type="ARBA" id="ARBA00022670"/>
    </source>
</evidence>
<feature type="domain" description="ABC transmembrane type-1" evidence="17">
    <location>
        <begin position="178"/>
        <end position="457"/>
    </location>
</feature>
<keyword evidence="4" id="KW-0645">Protease</keyword>
<evidence type="ECO:0000256" key="11">
    <source>
        <dbReference type="ARBA" id="ARBA00022967"/>
    </source>
</evidence>
<dbReference type="PROSITE" id="PS50929">
    <property type="entry name" value="ABC_TM1F"/>
    <property type="match status" value="1"/>
</dbReference>
<gene>
    <name evidence="19" type="ORF">BN146_01965</name>
</gene>
<dbReference type="GO" id="GO:0034040">
    <property type="term" value="F:ATPase-coupled lipid transmembrane transporter activity"/>
    <property type="evidence" value="ECO:0007669"/>
    <property type="project" value="TreeGrafter"/>
</dbReference>
<keyword evidence="14" id="KW-0080">Bacteriocin transport</keyword>
<keyword evidence="9" id="KW-0067">ATP-binding</keyword>
<feature type="transmembrane region" description="Helical" evidence="15">
    <location>
        <begin position="285"/>
        <end position="308"/>
    </location>
</feature>
<accession>K0NUR9</accession>
<dbReference type="SUPFAM" id="SSF90123">
    <property type="entry name" value="ABC transporter transmembrane region"/>
    <property type="match status" value="1"/>
</dbReference>
<dbReference type="AlphaFoldDB" id="K0NUR9"/>
<proteinExistence type="predicted"/>
<keyword evidence="6" id="KW-0547">Nucleotide-binding</keyword>
<dbReference type="SUPFAM" id="SSF52540">
    <property type="entry name" value="P-loop containing nucleoside triphosphate hydrolases"/>
    <property type="match status" value="1"/>
</dbReference>
<keyword evidence="12 15" id="KW-1133">Transmembrane helix</keyword>
<evidence type="ECO:0000259" key="18">
    <source>
        <dbReference type="PROSITE" id="PS50990"/>
    </source>
</evidence>
<dbReference type="Gene3D" id="3.90.70.10">
    <property type="entry name" value="Cysteine proteinases"/>
    <property type="match status" value="1"/>
</dbReference>
<feature type="domain" description="Peptidase C39" evidence="18">
    <location>
        <begin position="17"/>
        <end position="144"/>
    </location>
</feature>
<evidence type="ECO:0000256" key="10">
    <source>
        <dbReference type="ARBA" id="ARBA00022927"/>
    </source>
</evidence>
<keyword evidence="3" id="KW-1003">Cell membrane</keyword>
<dbReference type="FunFam" id="3.40.50.300:FF:000299">
    <property type="entry name" value="ABC transporter ATP-binding protein/permease"/>
    <property type="match status" value="1"/>
</dbReference>
<dbReference type="GO" id="GO:0005886">
    <property type="term" value="C:plasma membrane"/>
    <property type="evidence" value="ECO:0007669"/>
    <property type="project" value="UniProtKB-SubCell"/>
</dbReference>
<dbReference type="PROSITE" id="PS50893">
    <property type="entry name" value="ABC_TRANSPORTER_2"/>
    <property type="match status" value="1"/>
</dbReference>
<feature type="transmembrane region" description="Helical" evidence="15">
    <location>
        <begin position="314"/>
        <end position="332"/>
    </location>
</feature>
<evidence type="ECO:0000256" key="15">
    <source>
        <dbReference type="SAM" id="Phobius"/>
    </source>
</evidence>
<keyword evidence="5 15" id="KW-0812">Transmembrane</keyword>
<comment type="subcellular location">
    <subcellularLocation>
        <location evidence="1">Cell membrane</location>
        <topology evidence="1">Multi-pass membrane protein</topology>
    </subcellularLocation>
</comment>
<dbReference type="Pfam" id="PF03412">
    <property type="entry name" value="Peptidase_C39"/>
    <property type="match status" value="1"/>
</dbReference>
<evidence type="ECO:0000256" key="1">
    <source>
        <dbReference type="ARBA" id="ARBA00004651"/>
    </source>
</evidence>
<evidence type="ECO:0000313" key="19">
    <source>
        <dbReference type="EMBL" id="CCK83040.1"/>
    </source>
</evidence>
<feature type="transmembrane region" description="Helical" evidence="15">
    <location>
        <begin position="212"/>
        <end position="238"/>
    </location>
</feature>
<dbReference type="PANTHER" id="PTHR24221">
    <property type="entry name" value="ATP-BINDING CASSETTE SUB-FAMILY B"/>
    <property type="match status" value="1"/>
</dbReference>
<dbReference type="Pfam" id="PF00664">
    <property type="entry name" value="ABC_membrane"/>
    <property type="match status" value="1"/>
</dbReference>
<keyword evidence="8" id="KW-0788">Thiol protease</keyword>
<evidence type="ECO:0000256" key="6">
    <source>
        <dbReference type="ARBA" id="ARBA00022741"/>
    </source>
</evidence>
<keyword evidence="7" id="KW-0378">Hydrolase</keyword>
<dbReference type="InterPro" id="IPR003439">
    <property type="entry name" value="ABC_transporter-like_ATP-bd"/>
</dbReference>
<feature type="transmembrane region" description="Helical" evidence="15">
    <location>
        <begin position="174"/>
        <end position="200"/>
    </location>
</feature>
<dbReference type="PANTHER" id="PTHR24221:SF654">
    <property type="entry name" value="ATP-BINDING CASSETTE SUB-FAMILY B MEMBER 6"/>
    <property type="match status" value="1"/>
</dbReference>
<dbReference type="MEROPS" id="C39.001"/>
<evidence type="ECO:0000256" key="14">
    <source>
        <dbReference type="ARBA" id="ARBA00043264"/>
    </source>
</evidence>
<keyword evidence="10" id="KW-0653">Protein transport</keyword>
<dbReference type="GO" id="GO:0005524">
    <property type="term" value="F:ATP binding"/>
    <property type="evidence" value="ECO:0007669"/>
    <property type="project" value="UniProtKB-KW"/>
</dbReference>
<evidence type="ECO:0000256" key="3">
    <source>
        <dbReference type="ARBA" id="ARBA00022475"/>
    </source>
</evidence>
<dbReference type="EMBL" id="CALZ01000032">
    <property type="protein sequence ID" value="CCK83040.1"/>
    <property type="molecule type" value="Genomic_DNA"/>
</dbReference>
<keyword evidence="2" id="KW-0813">Transport</keyword>
<evidence type="ECO:0000256" key="9">
    <source>
        <dbReference type="ARBA" id="ARBA00022840"/>
    </source>
</evidence>
<evidence type="ECO:0000256" key="8">
    <source>
        <dbReference type="ARBA" id="ARBA00022807"/>
    </source>
</evidence>
<dbReference type="InterPro" id="IPR039421">
    <property type="entry name" value="Type_1_exporter"/>
</dbReference>
<dbReference type="InterPro" id="IPR036640">
    <property type="entry name" value="ABC1_TM_sf"/>
</dbReference>
<evidence type="ECO:0000256" key="2">
    <source>
        <dbReference type="ARBA" id="ARBA00022448"/>
    </source>
</evidence>
<dbReference type="SMART" id="SM00382">
    <property type="entry name" value="AAA"/>
    <property type="match status" value="1"/>
</dbReference>
<name>K0NUR9_9LACO</name>
<dbReference type="InterPro" id="IPR011527">
    <property type="entry name" value="ABC1_TM_dom"/>
</dbReference>
<dbReference type="GO" id="GO:0008234">
    <property type="term" value="F:cysteine-type peptidase activity"/>
    <property type="evidence" value="ECO:0007669"/>
    <property type="project" value="UniProtKB-KW"/>
</dbReference>
<dbReference type="CDD" id="cd02418">
    <property type="entry name" value="Peptidase_C39B"/>
    <property type="match status" value="1"/>
</dbReference>
<protein>
    <submittedName>
        <fullName evidence="19">ABC transporter</fullName>
    </submittedName>
</protein>
<dbReference type="Gene3D" id="1.20.1560.10">
    <property type="entry name" value="ABC transporter type 1, transmembrane domain"/>
    <property type="match status" value="1"/>
</dbReference>
<dbReference type="NCBIfam" id="TIGR01193">
    <property type="entry name" value="bacteriocin_ABC"/>
    <property type="match status" value="1"/>
</dbReference>
<dbReference type="InterPro" id="IPR017871">
    <property type="entry name" value="ABC_transporter-like_CS"/>
</dbReference>
<dbReference type="PROSITE" id="PS00211">
    <property type="entry name" value="ABC_TRANSPORTER_1"/>
    <property type="match status" value="1"/>
</dbReference>
<dbReference type="InterPro" id="IPR005897">
    <property type="entry name" value="Pept_C39_ABC_bacteriocin"/>
</dbReference>
<dbReference type="PROSITE" id="PS50990">
    <property type="entry name" value="PEPTIDASE_C39"/>
    <property type="match status" value="1"/>
</dbReference>
<evidence type="ECO:0000259" key="17">
    <source>
        <dbReference type="PROSITE" id="PS50929"/>
    </source>
</evidence>
<evidence type="ECO:0000313" key="20">
    <source>
        <dbReference type="Proteomes" id="UP000009325"/>
    </source>
</evidence>
<organism evidence="19 20">
    <name type="scientific">Lactobacillus equicursoris 66c</name>
    <dbReference type="NCBI Taxonomy" id="872326"/>
    <lineage>
        <taxon>Bacteria</taxon>
        <taxon>Bacillati</taxon>
        <taxon>Bacillota</taxon>
        <taxon>Bacilli</taxon>
        <taxon>Lactobacillales</taxon>
        <taxon>Lactobacillaceae</taxon>
        <taxon>Lactobacillus</taxon>
    </lineage>
</organism>
<keyword evidence="11" id="KW-1278">Translocase</keyword>
<comment type="caution">
    <text evidence="19">The sequence shown here is derived from an EMBL/GenBank/DDBJ whole genome shotgun (WGS) entry which is preliminary data.</text>
</comment>
<dbReference type="InterPro" id="IPR005074">
    <property type="entry name" value="Peptidase_C39"/>
</dbReference>
<dbReference type="GO" id="GO:0016887">
    <property type="term" value="F:ATP hydrolysis activity"/>
    <property type="evidence" value="ECO:0007669"/>
    <property type="project" value="InterPro"/>
</dbReference>
<dbReference type="Proteomes" id="UP000009325">
    <property type="component" value="Unassembled WGS sequence"/>
</dbReference>
<reference evidence="19 20" key="1">
    <citation type="submission" date="2012-08" db="EMBL/GenBank/DDBJ databases">
        <title>Draft Genome Sequences of Lactobacillus equicursoris CIP 110162T, isolated from thoroughbred racehorse feces and Lactobacillus sp. CRBIP 24.137 isolated from urine of human.</title>
        <authorList>
            <person name="Cousin S."/>
            <person name="Loux V."/>
            <person name="Ma L."/>
            <person name="Creno S."/>
            <person name="Clermont D."/>
            <person name="Bizet C."/>
            <person name="Bouchier C."/>
        </authorList>
    </citation>
    <scope>NUCLEOTIDE SEQUENCE [LARGE SCALE GENOMIC DNA]</scope>
    <source>
        <strain evidence="19 20">66c</strain>
    </source>
</reference>
<feature type="domain" description="ABC transporter" evidence="16">
    <location>
        <begin position="491"/>
        <end position="725"/>
    </location>
</feature>
<evidence type="ECO:0000256" key="7">
    <source>
        <dbReference type="ARBA" id="ARBA00022801"/>
    </source>
</evidence>
<dbReference type="OrthoDB" id="9762778at2"/>
<dbReference type="RefSeq" id="WP_009557585.1">
    <property type="nucleotide sequence ID" value="NZ_CALZ01000032.1"/>
</dbReference>
<sequence>MTNIFNSIKYHKSYVSQLDETDCGIACLAMVLKYYHSNVTLAHLRQLAKTNTEGTTALGLVKAAEQLYLNVTAVKTDLSLFLSKEITYPLIVHVVKDNELLHYYTILQDLGSKLVIADPDPDVGIIEITKTEFSQQWTGVALLFKAQANFKEVHEKNTTVWSLLPLLYKKESNLIIKLILVSFLVTGIDIISSFFLQGLIDSYIPKGRSNLITVFSCGLLIAYMASSLFSFEQSLLLIHLEQKLSSKLNFQYLKHLFNLPISFFTTRKTGEITSRFSDTGHIVEALSNLTVSLFLDLTIIITVGFILFFQNSHLFILTILSAPLFMITIASFSKRFDRLNNEQMESNSKVSSTIIESIEGIETIKAFNGEQKYLKMLRHKYLHYLQKNFEYGKMFAWQNAIKTLIETSLTLLVLWFGSKDVISHSMTIGQLMTFNSLLVYFFEPVKNLINLQPIIQSAQVAQKRLNEVYAVKRENWISKPITSRSQIDGTIQFKSVYYHYDFDENILNNINLQIKKGEKLTIVGMSGSGKSTLAKLLVGFNYPSQGSLTLNHLSIKEINSHLLRDYISYTPQIPNIFSGTIRDNLLLSSDDIISDQQLVDACKAAEIYQDIDDLPLRFDTQLDEQGKMLSGGQKQRLAIARALLSPATVLIFDETTSGLDTITESKIVRNLLQIPNKTIIFVAHHLSIAQLSDRVIVLHQGKIVEHGKPQELLDHHSYYYNLINNV</sequence>
<keyword evidence="13 15" id="KW-0472">Membrane</keyword>
<dbReference type="GO" id="GO:0043214">
    <property type="term" value="F:ABC-type bacteriocin transporter activity"/>
    <property type="evidence" value="ECO:0007669"/>
    <property type="project" value="InterPro"/>
</dbReference>
<dbReference type="InterPro" id="IPR027417">
    <property type="entry name" value="P-loop_NTPase"/>
</dbReference>
<dbReference type="GO" id="GO:0015031">
    <property type="term" value="P:protein transport"/>
    <property type="evidence" value="ECO:0007669"/>
    <property type="project" value="UniProtKB-KW"/>
</dbReference>
<evidence type="ECO:0000259" key="16">
    <source>
        <dbReference type="PROSITE" id="PS50893"/>
    </source>
</evidence>